<dbReference type="RefSeq" id="WP_188891390.1">
    <property type="nucleotide sequence ID" value="NZ_BMHY01000010.1"/>
</dbReference>
<evidence type="ECO:0000313" key="2">
    <source>
        <dbReference type="Proteomes" id="UP000600247"/>
    </source>
</evidence>
<accession>A0A917HK57</accession>
<sequence length="136" mass="15054">MIPSGGIQLTEDLVTESQQTSRTYALNIAGGRISGFVDGLDAVKQAVFKILQTERFEHFIYSFDYGFESMNLIGGAAGYMKSELKRRIQEALLQDDRITGVSDFEMTVEGDSALVTFQVQSDYGDFLSTMEVKGNV</sequence>
<dbReference type="InterPro" id="IPR020288">
    <property type="entry name" value="Sheath_initiator"/>
</dbReference>
<name>A0A917HK57_9BACL</name>
<protein>
    <recommendedName>
        <fullName evidence="3">DUF2634 domain-containing protein</fullName>
    </recommendedName>
</protein>
<evidence type="ECO:0000313" key="1">
    <source>
        <dbReference type="EMBL" id="GGG81760.1"/>
    </source>
</evidence>
<dbReference type="SUPFAM" id="SSF160719">
    <property type="entry name" value="gpW/gp25-like"/>
    <property type="match status" value="1"/>
</dbReference>
<dbReference type="Proteomes" id="UP000600247">
    <property type="component" value="Unassembled WGS sequence"/>
</dbReference>
<evidence type="ECO:0008006" key="3">
    <source>
        <dbReference type="Google" id="ProtNLM"/>
    </source>
</evidence>
<dbReference type="EMBL" id="BMHY01000010">
    <property type="protein sequence ID" value="GGG81760.1"/>
    <property type="molecule type" value="Genomic_DNA"/>
</dbReference>
<keyword evidence="2" id="KW-1185">Reference proteome</keyword>
<comment type="caution">
    <text evidence="1">The sequence shown here is derived from an EMBL/GenBank/DDBJ whole genome shotgun (WGS) entry which is preliminary data.</text>
</comment>
<dbReference type="AlphaFoldDB" id="A0A917HK57"/>
<dbReference type="Pfam" id="PF10934">
    <property type="entry name" value="Sheath_initiator"/>
    <property type="match status" value="1"/>
</dbReference>
<dbReference type="Gene3D" id="3.10.450.40">
    <property type="match status" value="1"/>
</dbReference>
<organism evidence="1 2">
    <name type="scientific">Paenibacillus radicis</name>
    <name type="common">ex Gao et al. 2016</name>
    <dbReference type="NCBI Taxonomy" id="1737354"/>
    <lineage>
        <taxon>Bacteria</taxon>
        <taxon>Bacillati</taxon>
        <taxon>Bacillota</taxon>
        <taxon>Bacilli</taxon>
        <taxon>Bacillales</taxon>
        <taxon>Paenibacillaceae</taxon>
        <taxon>Paenibacillus</taxon>
    </lineage>
</organism>
<gene>
    <name evidence="1" type="ORF">GCM10010918_43800</name>
</gene>
<reference evidence="1 2" key="1">
    <citation type="journal article" date="2014" name="Int. J. Syst. Evol. Microbiol.">
        <title>Complete genome sequence of Corynebacterium casei LMG S-19264T (=DSM 44701T), isolated from a smear-ripened cheese.</title>
        <authorList>
            <consortium name="US DOE Joint Genome Institute (JGI-PGF)"/>
            <person name="Walter F."/>
            <person name="Albersmeier A."/>
            <person name="Kalinowski J."/>
            <person name="Ruckert C."/>
        </authorList>
    </citation>
    <scope>NUCLEOTIDE SEQUENCE [LARGE SCALE GENOMIC DNA]</scope>
    <source>
        <strain evidence="1 2">CGMCC 1.15286</strain>
    </source>
</reference>
<proteinExistence type="predicted"/>